<dbReference type="SUPFAM" id="SSF53335">
    <property type="entry name" value="S-adenosyl-L-methionine-dependent methyltransferases"/>
    <property type="match status" value="1"/>
</dbReference>
<dbReference type="EC" id="2.1.1.233" evidence="3 8"/>
<dbReference type="GO" id="GO:0018423">
    <property type="term" value="F:protein C-terminal leucine carboxyl O-methyltransferase activity"/>
    <property type="evidence" value="ECO:0007669"/>
    <property type="project" value="UniProtKB-EC"/>
</dbReference>
<accession>A0A9W8N9H1</accession>
<dbReference type="GO" id="GO:0032259">
    <property type="term" value="P:methylation"/>
    <property type="evidence" value="ECO:0007669"/>
    <property type="project" value="UniProtKB-KW"/>
</dbReference>
<dbReference type="Gene3D" id="3.40.50.150">
    <property type="entry name" value="Vaccinia Virus protein VP39"/>
    <property type="match status" value="1"/>
</dbReference>
<reference evidence="10" key="1">
    <citation type="submission" date="2022-07" db="EMBL/GenBank/DDBJ databases">
        <title>Genome Sequence of Xylaria arbuscula.</title>
        <authorList>
            <person name="Buettner E."/>
        </authorList>
    </citation>
    <scope>NUCLEOTIDE SEQUENCE</scope>
    <source>
        <strain evidence="10">VT107</strain>
    </source>
</reference>
<evidence type="ECO:0000256" key="9">
    <source>
        <dbReference type="PIRSR" id="PIRSR016305-1"/>
    </source>
</evidence>
<dbReference type="InterPro" id="IPR029063">
    <property type="entry name" value="SAM-dependent_MTases_sf"/>
</dbReference>
<feature type="binding site" evidence="9">
    <location>
        <position position="138"/>
    </location>
    <ligand>
        <name>S-adenosyl-L-methionine</name>
        <dbReference type="ChEBI" id="CHEBI:59789"/>
    </ligand>
</feature>
<sequence length="277" mass="31906">MTQVAVSMSEPSYTLIDAFLFTTQGQERQIVSLGAGTDTRAYRLFKDKAPSKLIYHEIDFPLVTERKYHLTRAIPEMRAVMPKAELVDQTHTWRQEDLPNASQYWCHGLDLRHLSRSSEPPIQLLGLQTNVKTLLLSECCLCYLQVAEASGVIQYFKDQIPRISLVIYEPTHPNDAFGKQMISNLAARRIRMPTLDKYTTTNEQEARLRDAGFSSAHSLTIEFIWEDWVSPEEKERVDGLEGLDEVEEWNLLADHYSISWGWTGINLQNWRVRESGE</sequence>
<evidence type="ECO:0000313" key="11">
    <source>
        <dbReference type="Proteomes" id="UP001148614"/>
    </source>
</evidence>
<keyword evidence="7 8" id="KW-0949">S-adenosyl-L-methionine</keyword>
<evidence type="ECO:0000313" key="10">
    <source>
        <dbReference type="EMBL" id="KAJ3564074.1"/>
    </source>
</evidence>
<proteinExistence type="inferred from homology"/>
<dbReference type="VEuPathDB" id="FungiDB:F4678DRAFT_447179"/>
<keyword evidence="5 8" id="KW-0489">Methyltransferase</keyword>
<dbReference type="InterPro" id="IPR016651">
    <property type="entry name" value="LCMT1"/>
</dbReference>
<feature type="binding site" evidence="9">
    <location>
        <begin position="110"/>
        <end position="111"/>
    </location>
    <ligand>
        <name>S-adenosyl-L-methionine</name>
        <dbReference type="ChEBI" id="CHEBI:59789"/>
    </ligand>
</feature>
<keyword evidence="6 8" id="KW-0808">Transferase</keyword>
<name>A0A9W8N9H1_9PEZI</name>
<evidence type="ECO:0000256" key="7">
    <source>
        <dbReference type="ARBA" id="ARBA00022691"/>
    </source>
</evidence>
<dbReference type="PANTHER" id="PTHR13600">
    <property type="entry name" value="LEUCINE CARBOXYL METHYLTRANSFERASE"/>
    <property type="match status" value="1"/>
</dbReference>
<evidence type="ECO:0000256" key="4">
    <source>
        <dbReference type="ARBA" id="ARBA00017497"/>
    </source>
</evidence>
<protein>
    <recommendedName>
        <fullName evidence="4 8">Leucine carboxyl methyltransferase 1</fullName>
        <ecNumber evidence="3 8">2.1.1.233</ecNumber>
    </recommendedName>
</protein>
<gene>
    <name evidence="10" type="ORF">NPX13_g7972</name>
</gene>
<evidence type="ECO:0000256" key="3">
    <source>
        <dbReference type="ARBA" id="ARBA00012834"/>
    </source>
</evidence>
<feature type="binding site" evidence="9">
    <location>
        <position position="34"/>
    </location>
    <ligand>
        <name>S-adenosyl-L-methionine</name>
        <dbReference type="ChEBI" id="CHEBI:59789"/>
    </ligand>
</feature>
<organism evidence="10 11">
    <name type="scientific">Xylaria arbuscula</name>
    <dbReference type="NCBI Taxonomy" id="114810"/>
    <lineage>
        <taxon>Eukaryota</taxon>
        <taxon>Fungi</taxon>
        <taxon>Dikarya</taxon>
        <taxon>Ascomycota</taxon>
        <taxon>Pezizomycotina</taxon>
        <taxon>Sordariomycetes</taxon>
        <taxon>Xylariomycetidae</taxon>
        <taxon>Xylariales</taxon>
        <taxon>Xylariaceae</taxon>
        <taxon>Xylaria</taxon>
    </lineage>
</organism>
<comment type="similarity">
    <text evidence="2 8">Belongs to the methyltransferase superfamily. LCMT family.</text>
</comment>
<dbReference type="EMBL" id="JANPWZ010001666">
    <property type="protein sequence ID" value="KAJ3564074.1"/>
    <property type="molecule type" value="Genomic_DNA"/>
</dbReference>
<evidence type="ECO:0000256" key="1">
    <source>
        <dbReference type="ARBA" id="ARBA00000724"/>
    </source>
</evidence>
<dbReference type="Pfam" id="PF04072">
    <property type="entry name" value="LCM"/>
    <property type="match status" value="1"/>
</dbReference>
<dbReference type="InterPro" id="IPR007213">
    <property type="entry name" value="Ppm1/Ppm2/Tcmp"/>
</dbReference>
<evidence type="ECO:0000256" key="2">
    <source>
        <dbReference type="ARBA" id="ARBA00010703"/>
    </source>
</evidence>
<dbReference type="PIRSF" id="PIRSF016305">
    <property type="entry name" value="LCM_mtfrase"/>
    <property type="match status" value="1"/>
</dbReference>
<evidence type="ECO:0000256" key="5">
    <source>
        <dbReference type="ARBA" id="ARBA00022603"/>
    </source>
</evidence>
<comment type="function">
    <text evidence="8">Methylates the carboxyl group of the C-terminal leucine residue of protein phosphatase 2A catalytic subunits to form alpha-leucine ester residues.</text>
</comment>
<comment type="catalytic activity">
    <reaction evidence="1 8">
        <text>[phosphatase 2A protein]-C-terminal L-leucine + S-adenosyl-L-methionine = [phosphatase 2A protein]-C-terminal L-leucine methyl ester + S-adenosyl-L-homocysteine</text>
        <dbReference type="Rhea" id="RHEA:48544"/>
        <dbReference type="Rhea" id="RHEA-COMP:12134"/>
        <dbReference type="Rhea" id="RHEA-COMP:12135"/>
        <dbReference type="ChEBI" id="CHEBI:57856"/>
        <dbReference type="ChEBI" id="CHEBI:59789"/>
        <dbReference type="ChEBI" id="CHEBI:90516"/>
        <dbReference type="ChEBI" id="CHEBI:90517"/>
        <dbReference type="EC" id="2.1.1.233"/>
    </reaction>
</comment>
<dbReference type="Proteomes" id="UP001148614">
    <property type="component" value="Unassembled WGS sequence"/>
</dbReference>
<keyword evidence="11" id="KW-1185">Reference proteome</keyword>
<dbReference type="PANTHER" id="PTHR13600:SF21">
    <property type="entry name" value="LEUCINE CARBOXYL METHYLTRANSFERASE 1"/>
    <property type="match status" value="1"/>
</dbReference>
<comment type="caution">
    <text evidence="10">The sequence shown here is derived from an EMBL/GenBank/DDBJ whole genome shotgun (WGS) entry which is preliminary data.</text>
</comment>
<evidence type="ECO:0000256" key="6">
    <source>
        <dbReference type="ARBA" id="ARBA00022679"/>
    </source>
</evidence>
<dbReference type="AlphaFoldDB" id="A0A9W8N9H1"/>
<evidence type="ECO:0000256" key="8">
    <source>
        <dbReference type="PIRNR" id="PIRNR016305"/>
    </source>
</evidence>